<reference evidence="1 2" key="1">
    <citation type="submission" date="2019-02" db="EMBL/GenBank/DDBJ databases">
        <title>Bacterial novel species Emticicia sp. 17J42-9 isolated from soil.</title>
        <authorList>
            <person name="Jung H.-Y."/>
        </authorList>
    </citation>
    <scope>NUCLEOTIDE SEQUENCE [LARGE SCALE GENOMIC DNA]</scope>
    <source>
        <strain evidence="1 2">17J42-9</strain>
    </source>
</reference>
<accession>A0A4Q5LT02</accession>
<sequence length="240" mass="27540">MVKPKAELTAMTDIERIFQSSSQETKHLPQNFVNPVLVFPAVKHYPGSALVMKSKRKSIQSKGLFDFLKTLGISCEIAQYYFHEVCVYNKQTQEKLKTLGFRNEEEGFELINPFFRGTIGSQAISFIRGTMPKPESIHLFKDSLDFLSFLSKLGGKKLLADTIILHATTCLEQINPYICNYGYKQVYSWMSNDQTGQQAKAYIQNLVSAEEESKHKPMNMLYASYKDLSKWYQQQSQNKS</sequence>
<gene>
    <name evidence="1" type="ORF">EWM59_25915</name>
</gene>
<keyword evidence="2" id="KW-1185">Reference proteome</keyword>
<organism evidence="1 2">
    <name type="scientific">Emticicia agri</name>
    <dbReference type="NCBI Taxonomy" id="2492393"/>
    <lineage>
        <taxon>Bacteria</taxon>
        <taxon>Pseudomonadati</taxon>
        <taxon>Bacteroidota</taxon>
        <taxon>Cytophagia</taxon>
        <taxon>Cytophagales</taxon>
        <taxon>Leadbetterellaceae</taxon>
        <taxon>Emticicia</taxon>
    </lineage>
</organism>
<dbReference type="RefSeq" id="WP_130024135.1">
    <property type="nucleotide sequence ID" value="NZ_SEWF01000078.1"/>
</dbReference>
<dbReference type="EMBL" id="SEWF01000078">
    <property type="protein sequence ID" value="RYU92674.1"/>
    <property type="molecule type" value="Genomic_DNA"/>
</dbReference>
<proteinExistence type="predicted"/>
<comment type="caution">
    <text evidence="1">The sequence shown here is derived from an EMBL/GenBank/DDBJ whole genome shotgun (WGS) entry which is preliminary data.</text>
</comment>
<evidence type="ECO:0000313" key="2">
    <source>
        <dbReference type="Proteomes" id="UP000293162"/>
    </source>
</evidence>
<evidence type="ECO:0000313" key="1">
    <source>
        <dbReference type="EMBL" id="RYU92674.1"/>
    </source>
</evidence>
<protein>
    <submittedName>
        <fullName evidence="1">Uncharacterized protein</fullName>
    </submittedName>
</protein>
<dbReference type="AlphaFoldDB" id="A0A4Q5LT02"/>
<dbReference type="Proteomes" id="UP000293162">
    <property type="component" value="Unassembled WGS sequence"/>
</dbReference>
<name>A0A4Q5LT02_9BACT</name>
<dbReference type="OrthoDB" id="8536512at2"/>